<sequence>MFRENVIVIKILPMCEVTDSVKDGVRRRFIKIKKKINGEVVKRVIIFCLNITFMKVGVAH</sequence>
<dbReference type="AlphaFoldDB" id="A0A317TX95"/>
<gene>
    <name evidence="1" type="ORF">DGG96_18970</name>
</gene>
<evidence type="ECO:0000313" key="1">
    <source>
        <dbReference type="EMBL" id="PWY54083.1"/>
    </source>
</evidence>
<reference evidence="1 2" key="1">
    <citation type="submission" date="2018-05" db="EMBL/GenBank/DDBJ databases">
        <title>Legionella qingyii sp.nov., whole genome shotgun sequence.</title>
        <authorList>
            <person name="Wu H."/>
            <person name="Zhu Q."/>
            <person name="Hu C."/>
        </authorList>
    </citation>
    <scope>NUCLEOTIDE SEQUENCE [LARGE SCALE GENOMIC DNA]</scope>
    <source>
        <strain evidence="1 2">HEB18</strain>
    </source>
</reference>
<organism evidence="1 2">
    <name type="scientific">Legionella qingyii</name>
    <dbReference type="NCBI Taxonomy" id="2184757"/>
    <lineage>
        <taxon>Bacteria</taxon>
        <taxon>Pseudomonadati</taxon>
        <taxon>Pseudomonadota</taxon>
        <taxon>Gammaproteobacteria</taxon>
        <taxon>Legionellales</taxon>
        <taxon>Legionellaceae</taxon>
        <taxon>Legionella</taxon>
    </lineage>
</organism>
<accession>A0A317TX95</accession>
<evidence type="ECO:0000313" key="2">
    <source>
        <dbReference type="Proteomes" id="UP000247152"/>
    </source>
</evidence>
<dbReference type="EMBL" id="QHJG01000046">
    <property type="protein sequence ID" value="PWY54083.1"/>
    <property type="molecule type" value="Genomic_DNA"/>
</dbReference>
<comment type="caution">
    <text evidence="1">The sequence shown here is derived from an EMBL/GenBank/DDBJ whole genome shotgun (WGS) entry which is preliminary data.</text>
</comment>
<dbReference type="Proteomes" id="UP000247152">
    <property type="component" value="Unassembled WGS sequence"/>
</dbReference>
<proteinExistence type="predicted"/>
<name>A0A317TX95_9GAMM</name>
<protein>
    <submittedName>
        <fullName evidence="1">Uncharacterized protein</fullName>
    </submittedName>
</protein>